<evidence type="ECO:0000313" key="1">
    <source>
        <dbReference type="EMBL" id="KAK3589825.1"/>
    </source>
</evidence>
<dbReference type="Proteomes" id="UP001195483">
    <property type="component" value="Unassembled WGS sequence"/>
</dbReference>
<reference evidence="1" key="1">
    <citation type="journal article" date="2021" name="Genome Biol. Evol.">
        <title>A High-Quality Reference Genome for a Parasitic Bivalve with Doubly Uniparental Inheritance (Bivalvia: Unionida).</title>
        <authorList>
            <person name="Smith C.H."/>
        </authorList>
    </citation>
    <scope>NUCLEOTIDE SEQUENCE</scope>
    <source>
        <strain evidence="1">CHS0354</strain>
    </source>
</reference>
<reference evidence="1" key="2">
    <citation type="journal article" date="2021" name="Genome Biol. Evol.">
        <title>Developing a high-quality reference genome for a parasitic bivalve with doubly uniparental inheritance (Bivalvia: Unionida).</title>
        <authorList>
            <person name="Smith C.H."/>
        </authorList>
    </citation>
    <scope>NUCLEOTIDE SEQUENCE</scope>
    <source>
        <strain evidence="1">CHS0354</strain>
        <tissue evidence="1">Mantle</tissue>
    </source>
</reference>
<protein>
    <submittedName>
        <fullName evidence="1">Uncharacterized protein</fullName>
    </submittedName>
</protein>
<comment type="caution">
    <text evidence="1">The sequence shown here is derived from an EMBL/GenBank/DDBJ whole genome shotgun (WGS) entry which is preliminary data.</text>
</comment>
<name>A0AAE0SEH0_9BIVA</name>
<sequence>MMSILEKGQVKNISQILMVGGFSESPFVQGVIRETFDGKNGLKDAAITIAKGAVLFGRLPQIVESRVLCFTYGLRMCPIFIEGTHPEEKKFISDTGLKCNDVFDIIVSADAEVKNDFTVKRTYLTVSNFQKEMQLDVYYTKKKNLVFTTEQESKFLGGLKVEIPNPTKDRREVDITFHFGKTELKLSAQEKLSKGPIATTLNMIEDQIQETFAKNCSN</sequence>
<dbReference type="PANTHER" id="PTHR14187">
    <property type="entry name" value="ALPHA KINASE/ELONGATION FACTOR 2 KINASE"/>
    <property type="match status" value="1"/>
</dbReference>
<dbReference type="AlphaFoldDB" id="A0AAE0SEH0"/>
<dbReference type="EMBL" id="JAEAOA010000985">
    <property type="protein sequence ID" value="KAK3589825.1"/>
    <property type="molecule type" value="Genomic_DNA"/>
</dbReference>
<evidence type="ECO:0000313" key="2">
    <source>
        <dbReference type="Proteomes" id="UP001195483"/>
    </source>
</evidence>
<proteinExistence type="predicted"/>
<organism evidence="1 2">
    <name type="scientific">Potamilus streckersoni</name>
    <dbReference type="NCBI Taxonomy" id="2493646"/>
    <lineage>
        <taxon>Eukaryota</taxon>
        <taxon>Metazoa</taxon>
        <taxon>Spiralia</taxon>
        <taxon>Lophotrochozoa</taxon>
        <taxon>Mollusca</taxon>
        <taxon>Bivalvia</taxon>
        <taxon>Autobranchia</taxon>
        <taxon>Heteroconchia</taxon>
        <taxon>Palaeoheterodonta</taxon>
        <taxon>Unionida</taxon>
        <taxon>Unionoidea</taxon>
        <taxon>Unionidae</taxon>
        <taxon>Ambleminae</taxon>
        <taxon>Lampsilini</taxon>
        <taxon>Potamilus</taxon>
    </lineage>
</organism>
<accession>A0AAE0SEH0</accession>
<reference evidence="1" key="3">
    <citation type="submission" date="2023-05" db="EMBL/GenBank/DDBJ databases">
        <authorList>
            <person name="Smith C.H."/>
        </authorList>
    </citation>
    <scope>NUCLEOTIDE SEQUENCE</scope>
    <source>
        <strain evidence="1">CHS0354</strain>
        <tissue evidence="1">Mantle</tissue>
    </source>
</reference>
<keyword evidence="2" id="KW-1185">Reference proteome</keyword>
<dbReference type="PANTHER" id="PTHR14187:SF5">
    <property type="entry name" value="HEAT SHOCK 70 KDA PROTEIN 12A"/>
    <property type="match status" value="1"/>
</dbReference>
<gene>
    <name evidence="1" type="ORF">CHS0354_015831</name>
</gene>